<dbReference type="InterPro" id="IPR051010">
    <property type="entry name" value="BCAA_transport"/>
</dbReference>
<evidence type="ECO:0000256" key="1">
    <source>
        <dbReference type="ARBA" id="ARBA00010062"/>
    </source>
</evidence>
<dbReference type="SUPFAM" id="SSF53822">
    <property type="entry name" value="Periplasmic binding protein-like I"/>
    <property type="match status" value="1"/>
</dbReference>
<dbReference type="PANTHER" id="PTHR30483">
    <property type="entry name" value="LEUCINE-SPECIFIC-BINDING PROTEIN"/>
    <property type="match status" value="1"/>
</dbReference>
<dbReference type="STRING" id="488538.SAR116_1786"/>
<evidence type="ECO:0000313" key="6">
    <source>
        <dbReference type="EMBL" id="ADE40029.1"/>
    </source>
</evidence>
<dbReference type="RefSeq" id="WP_013046656.1">
    <property type="nucleotide sequence ID" value="NC_014010.1"/>
</dbReference>
<keyword evidence="2 4" id="KW-0732">Signal</keyword>
<dbReference type="InterPro" id="IPR028082">
    <property type="entry name" value="Peripla_BP_I"/>
</dbReference>
<dbReference type="GO" id="GO:0016787">
    <property type="term" value="F:hydrolase activity"/>
    <property type="evidence" value="ECO:0007669"/>
    <property type="project" value="UniProtKB-KW"/>
</dbReference>
<feature type="domain" description="Leucine-binding protein" evidence="5">
    <location>
        <begin position="28"/>
        <end position="362"/>
    </location>
</feature>
<dbReference type="eggNOG" id="COG0683">
    <property type="taxonomic scope" value="Bacteria"/>
</dbReference>
<dbReference type="HOGENOM" id="CLU_027128_1_2_5"/>
<protein>
    <submittedName>
        <fullName evidence="6">Putative ABC transport system, periplasmic substrate-binding protein</fullName>
        <ecNumber evidence="6">3.4.24.29</ecNumber>
    </submittedName>
</protein>
<dbReference type="Pfam" id="PF13458">
    <property type="entry name" value="Peripla_BP_6"/>
    <property type="match status" value="1"/>
</dbReference>
<dbReference type="CDD" id="cd06332">
    <property type="entry name" value="PBP1_aromatic_compounds-like"/>
    <property type="match status" value="1"/>
</dbReference>
<sequence>MFKKAFLKCLMAFALVMTGQNTAFAADIKIGVISILEGAFAALGQDGIRGVELAVKEFGGMAGGKKITLSTMSSNASPESAVNSARKLIENDKVNIIVGPLSGSEGIALRDFSKTYPHVTFFNGSSAAQDTTLRQSSDNFFRFGGDGAQWQAGLGTYAYQDKGYKKVVVIAEDYSFPYTQVLGFMNEFCDAGGRVPEKFWVPIGNKDYNSIIYSIPNDIDAMYVALGGADAINFLTQYHQAGGTKPIIGGTITIDQSILDSKGPFRKLLVGAPAGTPTVSDFDHPEWNKFADAYRAEFPDGFTSPTIFAHHYYMSAKAALLGLDQVDGNLSNNHKAYRAALTNLAFVSPTGGIMRVDHNRNGIIDNFITEVFEKPDGTLGNKVIKVVGDVNQTLGMDAETFLARGPVSRDNPSCP</sequence>
<name>D5BMI6_PUNMI</name>
<dbReference type="Proteomes" id="UP000007460">
    <property type="component" value="Chromosome"/>
</dbReference>
<feature type="chain" id="PRO_5003070001" evidence="4">
    <location>
        <begin position="26"/>
        <end position="415"/>
    </location>
</feature>
<feature type="signal peptide" evidence="4">
    <location>
        <begin position="1"/>
        <end position="25"/>
    </location>
</feature>
<gene>
    <name evidence="6" type="ordered locus">SAR116_1786</name>
</gene>
<dbReference type="PANTHER" id="PTHR30483:SF6">
    <property type="entry name" value="PERIPLASMIC BINDING PROTEIN OF ABC TRANSPORTER FOR NATURAL AMINO ACIDS"/>
    <property type="match status" value="1"/>
</dbReference>
<keyword evidence="6" id="KW-0378">Hydrolase</keyword>
<evidence type="ECO:0000313" key="7">
    <source>
        <dbReference type="Proteomes" id="UP000007460"/>
    </source>
</evidence>
<evidence type="ECO:0000256" key="2">
    <source>
        <dbReference type="ARBA" id="ARBA00022729"/>
    </source>
</evidence>
<evidence type="ECO:0000259" key="5">
    <source>
        <dbReference type="Pfam" id="PF13458"/>
    </source>
</evidence>
<accession>D5BMI6</accession>
<evidence type="ECO:0000256" key="3">
    <source>
        <dbReference type="ARBA" id="ARBA00022970"/>
    </source>
</evidence>
<comment type="similarity">
    <text evidence="1">Belongs to the leucine-binding protein family.</text>
</comment>
<proteinExistence type="inferred from homology"/>
<dbReference type="KEGG" id="apb:SAR116_1786"/>
<keyword evidence="3" id="KW-0029">Amino-acid transport</keyword>
<dbReference type="EC" id="3.4.24.29" evidence="6"/>
<dbReference type="InterPro" id="IPR028081">
    <property type="entry name" value="Leu-bd"/>
</dbReference>
<dbReference type="Gene3D" id="3.40.50.2300">
    <property type="match status" value="2"/>
</dbReference>
<organism evidence="6 7">
    <name type="scientific">Puniceispirillum marinum (strain IMCC1322)</name>
    <dbReference type="NCBI Taxonomy" id="488538"/>
    <lineage>
        <taxon>Bacteria</taxon>
        <taxon>Pseudomonadati</taxon>
        <taxon>Pseudomonadota</taxon>
        <taxon>Alphaproteobacteria</taxon>
        <taxon>Candidatus Puniceispirillales</taxon>
        <taxon>Candidatus Puniceispirillaceae</taxon>
        <taxon>Candidatus Puniceispirillum</taxon>
    </lineage>
</organism>
<keyword evidence="3" id="KW-0813">Transport</keyword>
<dbReference type="EMBL" id="CP001751">
    <property type="protein sequence ID" value="ADE40029.1"/>
    <property type="molecule type" value="Genomic_DNA"/>
</dbReference>
<evidence type="ECO:0000256" key="4">
    <source>
        <dbReference type="SAM" id="SignalP"/>
    </source>
</evidence>
<dbReference type="AlphaFoldDB" id="D5BMI6"/>
<keyword evidence="7" id="KW-1185">Reference proteome</keyword>
<reference evidence="6 7" key="1">
    <citation type="journal article" date="2010" name="J. Bacteriol.">
        <title>Complete genome sequence of "Candidatus Puniceispirillum marinum" IMCC1322, a representative of the SAR116 clade in the Alphaproteobacteria.</title>
        <authorList>
            <person name="Oh H.M."/>
            <person name="Kwon K.K."/>
            <person name="Kang I."/>
            <person name="Kang S.G."/>
            <person name="Lee J.H."/>
            <person name="Kim S.J."/>
            <person name="Cho J.C."/>
        </authorList>
    </citation>
    <scope>NUCLEOTIDE SEQUENCE [LARGE SCALE GENOMIC DNA]</scope>
    <source>
        <strain evidence="6 7">IMCC1322</strain>
    </source>
</reference>
<dbReference type="GO" id="GO:0006865">
    <property type="term" value="P:amino acid transport"/>
    <property type="evidence" value="ECO:0007669"/>
    <property type="project" value="UniProtKB-KW"/>
</dbReference>